<dbReference type="EMBL" id="JAPMOS010000033">
    <property type="protein sequence ID" value="KAJ4458161.1"/>
    <property type="molecule type" value="Genomic_DNA"/>
</dbReference>
<dbReference type="CDD" id="cd16859">
    <property type="entry name" value="ING_ING4_5"/>
    <property type="match status" value="1"/>
</dbReference>
<keyword evidence="8" id="KW-0156">Chromatin regulator</keyword>
<dbReference type="CDD" id="cd15505">
    <property type="entry name" value="PHD_ING"/>
    <property type="match status" value="1"/>
</dbReference>
<dbReference type="Proteomes" id="UP001141327">
    <property type="component" value="Unassembled WGS sequence"/>
</dbReference>
<comment type="function">
    <text evidence="8">Component of an histone acetyltransferase complex.</text>
</comment>
<comment type="subunit">
    <text evidence="8">Component of an histone acetyltransferase complex. Interacts with H3K4me3 and to a lesser extent with H3K4me2.</text>
</comment>
<dbReference type="InterPro" id="IPR011011">
    <property type="entry name" value="Znf_FYVE_PHD"/>
</dbReference>
<dbReference type="InterPro" id="IPR019787">
    <property type="entry name" value="Znf_PHD-finger"/>
</dbReference>
<dbReference type="InterPro" id="IPR028651">
    <property type="entry name" value="ING_fam"/>
</dbReference>
<dbReference type="SMART" id="SM00249">
    <property type="entry name" value="PHD"/>
    <property type="match status" value="1"/>
</dbReference>
<proteinExistence type="inferred from homology"/>
<name>A0ABQ8UJN9_9EUKA</name>
<reference evidence="11" key="1">
    <citation type="journal article" date="2022" name="bioRxiv">
        <title>Genomics of Preaxostyla Flagellates Illuminates Evolutionary Transitions and the Path Towards Mitochondrial Loss.</title>
        <authorList>
            <person name="Novak L.V.F."/>
            <person name="Treitli S.C."/>
            <person name="Pyrih J."/>
            <person name="Halakuc P."/>
            <person name="Pipaliya S.V."/>
            <person name="Vacek V."/>
            <person name="Brzon O."/>
            <person name="Soukal P."/>
            <person name="Eme L."/>
            <person name="Dacks J.B."/>
            <person name="Karnkowska A."/>
            <person name="Elias M."/>
            <person name="Hampl V."/>
        </authorList>
    </citation>
    <scope>NUCLEOTIDE SEQUENCE</scope>
    <source>
        <strain evidence="11">RCP-MX</strain>
    </source>
</reference>
<gene>
    <name evidence="11" type="ORF">PAPYR_6117</name>
</gene>
<evidence type="ECO:0000256" key="7">
    <source>
        <dbReference type="PROSITE-ProRule" id="PRU00146"/>
    </source>
</evidence>
<feature type="compositionally biased region" description="Low complexity" evidence="9">
    <location>
        <begin position="256"/>
        <end position="265"/>
    </location>
</feature>
<feature type="region of interest" description="Disordered" evidence="9">
    <location>
        <begin position="109"/>
        <end position="349"/>
    </location>
</feature>
<dbReference type="SMART" id="SM01408">
    <property type="entry name" value="ING"/>
    <property type="match status" value="1"/>
</dbReference>
<feature type="compositionally biased region" description="Basic and acidic residues" evidence="9">
    <location>
        <begin position="109"/>
        <end position="120"/>
    </location>
</feature>
<comment type="caution">
    <text evidence="11">The sequence shown here is derived from an EMBL/GenBank/DDBJ whole genome shotgun (WGS) entry which is preliminary data.</text>
</comment>
<dbReference type="Pfam" id="PF00628">
    <property type="entry name" value="PHD"/>
    <property type="match status" value="1"/>
</dbReference>
<evidence type="ECO:0000256" key="4">
    <source>
        <dbReference type="ARBA" id="ARBA00022771"/>
    </source>
</evidence>
<dbReference type="PROSITE" id="PS50016">
    <property type="entry name" value="ZF_PHD_2"/>
    <property type="match status" value="1"/>
</dbReference>
<feature type="compositionally biased region" description="Low complexity" evidence="9">
    <location>
        <begin position="192"/>
        <end position="212"/>
    </location>
</feature>
<feature type="compositionally biased region" description="Low complexity" evidence="9">
    <location>
        <begin position="166"/>
        <end position="181"/>
    </location>
</feature>
<feature type="compositionally biased region" description="Acidic residues" evidence="9">
    <location>
        <begin position="266"/>
        <end position="282"/>
    </location>
</feature>
<feature type="compositionally biased region" description="Pro residues" evidence="9">
    <location>
        <begin position="213"/>
        <end position="224"/>
    </location>
</feature>
<dbReference type="Pfam" id="PF12998">
    <property type="entry name" value="ING"/>
    <property type="match status" value="1"/>
</dbReference>
<keyword evidence="6 8" id="KW-0539">Nucleus</keyword>
<dbReference type="Gene3D" id="6.10.140.1740">
    <property type="match status" value="1"/>
</dbReference>
<keyword evidence="12" id="KW-1185">Reference proteome</keyword>
<evidence type="ECO:0000256" key="2">
    <source>
        <dbReference type="ARBA" id="ARBA00010210"/>
    </source>
</evidence>
<evidence type="ECO:0000256" key="3">
    <source>
        <dbReference type="ARBA" id="ARBA00022723"/>
    </source>
</evidence>
<evidence type="ECO:0000256" key="9">
    <source>
        <dbReference type="SAM" id="MobiDB-lite"/>
    </source>
</evidence>
<dbReference type="PANTHER" id="PTHR10333">
    <property type="entry name" value="INHIBITOR OF GROWTH PROTEIN"/>
    <property type="match status" value="1"/>
</dbReference>
<dbReference type="Gene3D" id="3.30.40.10">
    <property type="entry name" value="Zinc/RING finger domain, C3HC4 (zinc finger)"/>
    <property type="match status" value="1"/>
</dbReference>
<dbReference type="InterPro" id="IPR019786">
    <property type="entry name" value="Zinc_finger_PHD-type_CS"/>
</dbReference>
<evidence type="ECO:0000313" key="11">
    <source>
        <dbReference type="EMBL" id="KAJ4458161.1"/>
    </source>
</evidence>
<organism evidence="11 12">
    <name type="scientific">Paratrimastix pyriformis</name>
    <dbReference type="NCBI Taxonomy" id="342808"/>
    <lineage>
        <taxon>Eukaryota</taxon>
        <taxon>Metamonada</taxon>
        <taxon>Preaxostyla</taxon>
        <taxon>Paratrimastigidae</taxon>
        <taxon>Paratrimastix</taxon>
    </lineage>
</organism>
<evidence type="ECO:0000259" key="10">
    <source>
        <dbReference type="PROSITE" id="PS50016"/>
    </source>
</evidence>
<accession>A0ABQ8UJN9</accession>
<feature type="domain" description="PHD-type" evidence="10">
    <location>
        <begin position="479"/>
        <end position="530"/>
    </location>
</feature>
<comment type="domain">
    <text evidence="8">The PHD-type zinc finger mediates the binding to H3K4me3.</text>
</comment>
<evidence type="ECO:0000256" key="8">
    <source>
        <dbReference type="RuleBase" id="RU361213"/>
    </source>
</evidence>
<dbReference type="InterPro" id="IPR013083">
    <property type="entry name" value="Znf_RING/FYVE/PHD"/>
</dbReference>
<feature type="region of interest" description="Disordered" evidence="9">
    <location>
        <begin position="434"/>
        <end position="472"/>
    </location>
</feature>
<evidence type="ECO:0000256" key="5">
    <source>
        <dbReference type="ARBA" id="ARBA00022833"/>
    </source>
</evidence>
<keyword evidence="3 8" id="KW-0479">Metal-binding</keyword>
<dbReference type="InterPro" id="IPR001965">
    <property type="entry name" value="Znf_PHD"/>
</dbReference>
<keyword evidence="5 8" id="KW-0862">Zinc</keyword>
<dbReference type="SUPFAM" id="SSF57903">
    <property type="entry name" value="FYVE/PHD zinc finger"/>
    <property type="match status" value="1"/>
</dbReference>
<feature type="region of interest" description="Disordered" evidence="9">
    <location>
        <begin position="364"/>
        <end position="386"/>
    </location>
</feature>
<feature type="compositionally biased region" description="Gly residues" evidence="9">
    <location>
        <begin position="339"/>
        <end position="349"/>
    </location>
</feature>
<dbReference type="PROSITE" id="PS01359">
    <property type="entry name" value="ZF_PHD_1"/>
    <property type="match status" value="1"/>
</dbReference>
<evidence type="ECO:0000256" key="1">
    <source>
        <dbReference type="ARBA" id="ARBA00004123"/>
    </source>
</evidence>
<sequence length="537" mass="55485">MSRGAQDWLGEYLDRISSFPPEFRRLSTLMRDLDKKCNDQLAEFDKQAQLAITSGKRAGVDNRPLHVHTARECYRRAHQYSEEKIGIASQLCEQLDRHFTKLEEDIRTFEGEINEDKRPDEDGEPAPSPALDAYASGHASPAPRPSPMAAPLPMSSPALPAPSPGGLPVRKSASTASASATPLHTPHGHLLGAAAQGSTPAASPGPAATATPAPSPAPSTPAPPANAAGTPQLQPGRPPSAAAHPSGAKGRGGAGESSSSSSSSSESDDSEESPSPEADDHDPDGASIEDSRSEEPQPGPSGAAPMAIGPSLVGHPALAPKEKRSPDGAEWLPAQAQGGRHGASLGGRGTPQLPAGAAKIHGSKAAGAVVPHGTSTGTRGRGRGGRGVCIAQDDGPSIGEGGGAKLAMLAVAVTMTMMMPASLLTVRSGGRLGLQRGRGRGQSAAAVPDHAAGGESGLSGRTSTGSADEGGDDAQELNRVYCTCRRPADGEMVFCEDEKCPIGWFHFECVGLSQAPPENEKWYCPDCRKTHKRRRQR</sequence>
<dbReference type="InterPro" id="IPR024610">
    <property type="entry name" value="ING_N_histone-binding"/>
</dbReference>
<evidence type="ECO:0000256" key="6">
    <source>
        <dbReference type="ARBA" id="ARBA00023242"/>
    </source>
</evidence>
<evidence type="ECO:0000313" key="12">
    <source>
        <dbReference type="Proteomes" id="UP001141327"/>
    </source>
</evidence>
<keyword evidence="4 7" id="KW-0863">Zinc-finger</keyword>
<comment type="similarity">
    <text evidence="2 8">Belongs to the ING family.</text>
</comment>
<comment type="subcellular location">
    <subcellularLocation>
        <location evidence="1 8">Nucleus</location>
    </subcellularLocation>
</comment>
<protein>
    <recommendedName>
        <fullName evidence="8">Inhibitor of growth protein</fullName>
    </recommendedName>
</protein>